<name>A0A495QSI0_9ACTN</name>
<dbReference type="EMBL" id="RBWU01000002">
    <property type="protein sequence ID" value="RKS76466.1"/>
    <property type="molecule type" value="Genomic_DNA"/>
</dbReference>
<dbReference type="SUPFAM" id="SSF57850">
    <property type="entry name" value="RING/U-box"/>
    <property type="match status" value="1"/>
</dbReference>
<dbReference type="OrthoDB" id="4351019at2"/>
<reference evidence="2 3" key="1">
    <citation type="submission" date="2018-10" db="EMBL/GenBank/DDBJ databases">
        <title>Genomic Encyclopedia of Archaeal and Bacterial Type Strains, Phase II (KMG-II): from individual species to whole genera.</title>
        <authorList>
            <person name="Goeker M."/>
        </authorList>
    </citation>
    <scope>NUCLEOTIDE SEQUENCE [LARGE SCALE GENOMIC DNA]</scope>
    <source>
        <strain evidence="2 3">DSM 43383</strain>
    </source>
</reference>
<evidence type="ECO:0000256" key="1">
    <source>
        <dbReference type="SAM" id="Phobius"/>
    </source>
</evidence>
<dbReference type="Gene3D" id="3.30.40.10">
    <property type="entry name" value="Zinc/RING finger domain, C3HC4 (zinc finger)"/>
    <property type="match status" value="1"/>
</dbReference>
<dbReference type="RefSeq" id="WP_121433805.1">
    <property type="nucleotide sequence ID" value="NZ_RBWU01000002.1"/>
</dbReference>
<proteinExistence type="predicted"/>
<comment type="caution">
    <text evidence="2">The sequence shown here is derived from an EMBL/GenBank/DDBJ whole genome shotgun (WGS) entry which is preliminary data.</text>
</comment>
<feature type="transmembrane region" description="Helical" evidence="1">
    <location>
        <begin position="40"/>
        <end position="60"/>
    </location>
</feature>
<dbReference type="AlphaFoldDB" id="A0A495QSI0"/>
<evidence type="ECO:0000313" key="2">
    <source>
        <dbReference type="EMBL" id="RKS76466.1"/>
    </source>
</evidence>
<organism evidence="2 3">
    <name type="scientific">Actinomadura pelletieri DSM 43383</name>
    <dbReference type="NCBI Taxonomy" id="1120940"/>
    <lineage>
        <taxon>Bacteria</taxon>
        <taxon>Bacillati</taxon>
        <taxon>Actinomycetota</taxon>
        <taxon>Actinomycetes</taxon>
        <taxon>Streptosporangiales</taxon>
        <taxon>Thermomonosporaceae</taxon>
        <taxon>Actinomadura</taxon>
    </lineage>
</organism>
<dbReference type="InterPro" id="IPR013083">
    <property type="entry name" value="Znf_RING/FYVE/PHD"/>
</dbReference>
<keyword evidence="1" id="KW-0472">Membrane</keyword>
<evidence type="ECO:0008006" key="4">
    <source>
        <dbReference type="Google" id="ProtNLM"/>
    </source>
</evidence>
<keyword evidence="3" id="KW-1185">Reference proteome</keyword>
<evidence type="ECO:0000313" key="3">
    <source>
        <dbReference type="Proteomes" id="UP000274601"/>
    </source>
</evidence>
<keyword evidence="1" id="KW-1133">Transmembrane helix</keyword>
<accession>A0A495QSI0</accession>
<dbReference type="Proteomes" id="UP000274601">
    <property type="component" value="Unassembled WGS sequence"/>
</dbReference>
<sequence length="61" mass="6456">MSCEHLICARCSNPVVDGRCPTCRAARSELHRHGPSIPPALVLAALVALLFAALVLQSVYG</sequence>
<keyword evidence="1" id="KW-0812">Transmembrane</keyword>
<gene>
    <name evidence="2" type="ORF">BZB76_1821</name>
</gene>
<protein>
    <recommendedName>
        <fullName evidence="4">RING-type domain-containing protein</fullName>
    </recommendedName>
</protein>